<dbReference type="Proteomes" id="UP000324222">
    <property type="component" value="Unassembled WGS sequence"/>
</dbReference>
<keyword evidence="1" id="KW-1133">Transmembrane helix</keyword>
<dbReference type="AlphaFoldDB" id="A0A5B7I7L4"/>
<evidence type="ECO:0000313" key="3">
    <source>
        <dbReference type="Proteomes" id="UP000324222"/>
    </source>
</evidence>
<comment type="caution">
    <text evidence="2">The sequence shown here is derived from an EMBL/GenBank/DDBJ whole genome shotgun (WGS) entry which is preliminary data.</text>
</comment>
<name>A0A5B7I7L4_PORTR</name>
<evidence type="ECO:0000256" key="1">
    <source>
        <dbReference type="SAM" id="Phobius"/>
    </source>
</evidence>
<gene>
    <name evidence="2" type="ORF">E2C01_076005</name>
</gene>
<sequence>MTSRVAGSLVTVLMALVAVHWYLPWAWRLTLCSTRFLAWASTPFSLTVNSGRPCSHHTHSTTMSTSH</sequence>
<protein>
    <submittedName>
        <fullName evidence="2">Uncharacterized protein</fullName>
    </submittedName>
</protein>
<organism evidence="2 3">
    <name type="scientific">Portunus trituberculatus</name>
    <name type="common">Swimming crab</name>
    <name type="synonym">Neptunus trituberculatus</name>
    <dbReference type="NCBI Taxonomy" id="210409"/>
    <lineage>
        <taxon>Eukaryota</taxon>
        <taxon>Metazoa</taxon>
        <taxon>Ecdysozoa</taxon>
        <taxon>Arthropoda</taxon>
        <taxon>Crustacea</taxon>
        <taxon>Multicrustacea</taxon>
        <taxon>Malacostraca</taxon>
        <taxon>Eumalacostraca</taxon>
        <taxon>Eucarida</taxon>
        <taxon>Decapoda</taxon>
        <taxon>Pleocyemata</taxon>
        <taxon>Brachyura</taxon>
        <taxon>Eubrachyura</taxon>
        <taxon>Portunoidea</taxon>
        <taxon>Portunidae</taxon>
        <taxon>Portuninae</taxon>
        <taxon>Portunus</taxon>
    </lineage>
</organism>
<reference evidence="2 3" key="1">
    <citation type="submission" date="2019-05" db="EMBL/GenBank/DDBJ databases">
        <title>Another draft genome of Portunus trituberculatus and its Hox gene families provides insights of decapod evolution.</title>
        <authorList>
            <person name="Jeong J.-H."/>
            <person name="Song I."/>
            <person name="Kim S."/>
            <person name="Choi T."/>
            <person name="Kim D."/>
            <person name="Ryu S."/>
            <person name="Kim W."/>
        </authorList>
    </citation>
    <scope>NUCLEOTIDE SEQUENCE [LARGE SCALE GENOMIC DNA]</scope>
    <source>
        <tissue evidence="2">Muscle</tissue>
    </source>
</reference>
<accession>A0A5B7I7L4</accession>
<dbReference type="EMBL" id="VSRR010056841">
    <property type="protein sequence ID" value="MPC81391.1"/>
    <property type="molecule type" value="Genomic_DNA"/>
</dbReference>
<keyword evidence="3" id="KW-1185">Reference proteome</keyword>
<keyword evidence="1" id="KW-0472">Membrane</keyword>
<feature type="transmembrane region" description="Helical" evidence="1">
    <location>
        <begin position="6"/>
        <end position="27"/>
    </location>
</feature>
<evidence type="ECO:0000313" key="2">
    <source>
        <dbReference type="EMBL" id="MPC81391.1"/>
    </source>
</evidence>
<proteinExistence type="predicted"/>
<keyword evidence="1" id="KW-0812">Transmembrane</keyword>